<reference evidence="9 10" key="1">
    <citation type="journal article" date="2011" name="Proc. Natl. Acad. Sci. U.S.A.">
        <title>Genome and transcriptome analyses of the mountain pine beetle-fungal symbiont Grosmannia clavigera, a lodgepole pine pathogen.</title>
        <authorList>
            <person name="DiGuistini S."/>
            <person name="Wang Y."/>
            <person name="Liao N.Y."/>
            <person name="Taylor G."/>
            <person name="Tanguay P."/>
            <person name="Feau N."/>
            <person name="Henrissat B."/>
            <person name="Chan S.K."/>
            <person name="Hesse-Orce U."/>
            <person name="Alamouti S.M."/>
            <person name="Tsui C.K.M."/>
            <person name="Docking R.T."/>
            <person name="Levasseur A."/>
            <person name="Haridas S."/>
            <person name="Robertson G."/>
            <person name="Birol I."/>
            <person name="Holt R.A."/>
            <person name="Marra M.A."/>
            <person name="Hamelin R.C."/>
            <person name="Hirst M."/>
            <person name="Jones S.J.M."/>
            <person name="Bohlmann J."/>
            <person name="Breuil C."/>
        </authorList>
    </citation>
    <scope>NUCLEOTIDE SEQUENCE [LARGE SCALE GENOMIC DNA]</scope>
    <source>
        <strain evidence="10">kw1407 / UAMH 11150</strain>
    </source>
</reference>
<keyword evidence="2 6" id="KW-0645">Protease</keyword>
<keyword evidence="4 6" id="KW-0788">Thiol protease</keyword>
<dbReference type="InterPro" id="IPR022684">
    <property type="entry name" value="Calpain_cysteine_protease"/>
</dbReference>
<name>F0XGL8_GROCL</name>
<accession>F0XGL8</accession>
<comment type="similarity">
    <text evidence="1">Belongs to the peptidase C2 family.</text>
</comment>
<feature type="active site" evidence="5 6">
    <location>
        <position position="371"/>
    </location>
</feature>
<evidence type="ECO:0000259" key="8">
    <source>
        <dbReference type="PROSITE" id="PS50203"/>
    </source>
</evidence>
<dbReference type="Gene3D" id="1.25.40.10">
    <property type="entry name" value="Tetratricopeptide repeat domain"/>
    <property type="match status" value="1"/>
</dbReference>
<dbReference type="GeneID" id="25976046"/>
<dbReference type="STRING" id="655863.F0XGL8"/>
<dbReference type="Gene3D" id="3.90.70.10">
    <property type="entry name" value="Cysteine proteinases"/>
    <property type="match status" value="1"/>
</dbReference>
<evidence type="ECO:0000313" key="9">
    <source>
        <dbReference type="EMBL" id="EFX03067.1"/>
    </source>
</evidence>
<dbReference type="EMBL" id="GL629769">
    <property type="protein sequence ID" value="EFX03067.1"/>
    <property type="molecule type" value="Genomic_DNA"/>
</dbReference>
<dbReference type="InParanoid" id="F0XGL8"/>
<dbReference type="InterPro" id="IPR011990">
    <property type="entry name" value="TPR-like_helical_dom_sf"/>
</dbReference>
<evidence type="ECO:0000256" key="6">
    <source>
        <dbReference type="PROSITE-ProRule" id="PRU00239"/>
    </source>
</evidence>
<dbReference type="InterPro" id="IPR000169">
    <property type="entry name" value="Pept_cys_AS"/>
</dbReference>
<organism evidence="10">
    <name type="scientific">Grosmannia clavigera (strain kw1407 / UAMH 11150)</name>
    <name type="common">Blue stain fungus</name>
    <name type="synonym">Graphiocladiella clavigera</name>
    <dbReference type="NCBI Taxonomy" id="655863"/>
    <lineage>
        <taxon>Eukaryota</taxon>
        <taxon>Fungi</taxon>
        <taxon>Dikarya</taxon>
        <taxon>Ascomycota</taxon>
        <taxon>Pezizomycotina</taxon>
        <taxon>Sordariomycetes</taxon>
        <taxon>Sordariomycetidae</taxon>
        <taxon>Ophiostomatales</taxon>
        <taxon>Ophiostomataceae</taxon>
        <taxon>Leptographium</taxon>
    </lineage>
</organism>
<feature type="domain" description="Calpain catalytic" evidence="8">
    <location>
        <begin position="137"/>
        <end position="427"/>
    </location>
</feature>
<dbReference type="PRINTS" id="PR00704">
    <property type="entry name" value="CALPAIN"/>
</dbReference>
<dbReference type="HOGENOM" id="CLU_239081_0_0_1"/>
<dbReference type="PROSITE" id="PS00139">
    <property type="entry name" value="THIOL_PROTEASE_CYS"/>
    <property type="match status" value="1"/>
</dbReference>
<evidence type="ECO:0000256" key="5">
    <source>
        <dbReference type="PIRSR" id="PIRSR622684-1"/>
    </source>
</evidence>
<dbReference type="SMART" id="SM00230">
    <property type="entry name" value="CysPc"/>
    <property type="match status" value="1"/>
</dbReference>
<proteinExistence type="inferred from homology"/>
<feature type="active site" evidence="5 6">
    <location>
        <position position="166"/>
    </location>
</feature>
<feature type="region of interest" description="Disordered" evidence="7">
    <location>
        <begin position="646"/>
        <end position="704"/>
    </location>
</feature>
<evidence type="ECO:0000256" key="7">
    <source>
        <dbReference type="SAM" id="MobiDB-lite"/>
    </source>
</evidence>
<keyword evidence="3 6" id="KW-0378">Hydrolase</keyword>
<dbReference type="PROSITE" id="PS50203">
    <property type="entry name" value="CALPAIN_CAT"/>
    <property type="match status" value="1"/>
</dbReference>
<dbReference type="InterPro" id="IPR038765">
    <property type="entry name" value="Papain-like_cys_pep_sf"/>
</dbReference>
<dbReference type="CDD" id="cd00044">
    <property type="entry name" value="CysPc"/>
    <property type="match status" value="1"/>
</dbReference>
<evidence type="ECO:0000256" key="4">
    <source>
        <dbReference type="ARBA" id="ARBA00022807"/>
    </source>
</evidence>
<feature type="active site" evidence="5 6">
    <location>
        <position position="351"/>
    </location>
</feature>
<dbReference type="OrthoDB" id="424753at2759"/>
<dbReference type="Proteomes" id="UP000007796">
    <property type="component" value="Unassembled WGS sequence"/>
</dbReference>
<feature type="region of interest" description="Disordered" evidence="7">
    <location>
        <begin position="725"/>
        <end position="759"/>
    </location>
</feature>
<evidence type="ECO:0000256" key="1">
    <source>
        <dbReference type="ARBA" id="ARBA00007623"/>
    </source>
</evidence>
<feature type="region of interest" description="Disordered" evidence="7">
    <location>
        <begin position="793"/>
        <end position="818"/>
    </location>
</feature>
<dbReference type="GO" id="GO:0004198">
    <property type="term" value="F:calcium-dependent cysteine-type endopeptidase activity"/>
    <property type="evidence" value="ECO:0007669"/>
    <property type="project" value="InterPro"/>
</dbReference>
<feature type="compositionally biased region" description="Low complexity" evidence="7">
    <location>
        <begin position="660"/>
        <end position="671"/>
    </location>
</feature>
<dbReference type="SUPFAM" id="SSF54001">
    <property type="entry name" value="Cysteine proteinases"/>
    <property type="match status" value="1"/>
</dbReference>
<feature type="compositionally biased region" description="Acidic residues" evidence="7">
    <location>
        <begin position="796"/>
        <end position="809"/>
    </location>
</feature>
<dbReference type="PANTHER" id="PTHR10183:SF379">
    <property type="entry name" value="CALPAIN-5"/>
    <property type="match status" value="1"/>
</dbReference>
<evidence type="ECO:0000313" key="10">
    <source>
        <dbReference type="Proteomes" id="UP000007796"/>
    </source>
</evidence>
<dbReference type="eggNOG" id="KOG0045">
    <property type="taxonomic scope" value="Eukaryota"/>
</dbReference>
<dbReference type="InterPro" id="IPR001300">
    <property type="entry name" value="Peptidase_C2_calpain_cat"/>
</dbReference>
<dbReference type="RefSeq" id="XP_014172549.1">
    <property type="nucleotide sequence ID" value="XM_014317074.1"/>
</dbReference>
<dbReference type="GO" id="GO:0006508">
    <property type="term" value="P:proteolysis"/>
    <property type="evidence" value="ECO:0007669"/>
    <property type="project" value="UniProtKB-KW"/>
</dbReference>
<gene>
    <name evidence="9" type="ORF">CMQ_2996</name>
</gene>
<protein>
    <submittedName>
        <fullName evidence="9">Calpain-like protein</fullName>
    </submittedName>
</protein>
<feature type="region of interest" description="Disordered" evidence="7">
    <location>
        <begin position="1"/>
        <end position="23"/>
    </location>
</feature>
<evidence type="ECO:0000256" key="2">
    <source>
        <dbReference type="ARBA" id="ARBA00022670"/>
    </source>
</evidence>
<sequence length="1761" mass="198234">MSVGGFPLRPRRRIAEQRPPQEQIDDFWSRFTTKTPGKATSVIPQRAGRSRAARGSQPGGTSYEEAAAQCRAKVAHIVKECRRVNQRYYDPHFDLERDLHSGIDDCLQGLHNIYRLARPARIEDEEDDRRPRPGAVKRVTDIFDKPQFFIDGPTANDVRQGVSGDCWLMAALCTMGNKPGLIERVCVAQDEIVGVYGFVFHRDGEWFSEVIDDKLYLKQPDYDDALREREVFDEHVRINSEEEYRKLYQANSGALFFAQCENANETWLPLLEKAYAKAHGDYNAIDGGLTGEGIEDLTGGVTSEIYTTNILNKEHFWREEILRVNESFLFGCSTGLWNDGQGRRDGLIMRHAYSILRAVEMDGVRLVLLKNPWGHEEWKGRWGDGSREWTAEWMQKLNHRFGDDGAFWISYEDLLRKYQCFDRTRLFDASWHLASLWTTMTVPWMVEYNASKFAFRLTRAGPVVLVLSQLDNRYFRGLQGQYRFRLSFRLQKTDEDGRRDGQHDELDDRFDYVVRSQPGYRMERSTSVELDLDAGSYLVLVKVDATRNENVMPPEEVVRQTAKRQREKLTRIGLAYDLAHSKGRIVATAEEKKAHAAAMARRRDKDKMQLKQELLQDIRLNHMRRQHEHNVARRIRRRWEAKEARRKAREELMGPKIGKASAGEEGSIAAENTPTSSKQTLEENLGCDQADAPPPKSSCSPWWSADSQISESDVSELELEKIFLERPMRQRSPSPLSRRRAPFKPMAPGGDDDDNEKDPWNAVTVVGLRVYYQEVEGDSGDVVKMWVERPNPLLADDFEDSEPGEEEKGDGDKDQQEVTKEEVLDLDDSLKDASGLARTGQKAANLVDPSTLVKRLSILPSCFTAIASFPRPVDTCQGCVDCRLRFELDPLYILFSSLNPTGLSDDDDAVASCGAQCVPTVHHTFRRRVGRASGSIACGKQCEQLRRTFLGSLRRAPPRQLKEQQVEPGYDVLLQFRACTAEDTRRPAREELVQAFRDFFGYKYQYGKRVNATQAEWMLRLFEYLSDGLAAMEGDPLRGGLRRVRRNGRDTASVVDLTLEELRAAREALARQPGDTDETTTRHHLELCRRIYGEMQRRSAATAVDFKRHVAVLCQYGASLEAASLLSSYLTAAARSEGAAGASVQRSRRDKELWLVVLGGLAQEGREEALLREATAALAAGLEYMPAFHEIMTTFYARRNNLAQTRAWFDRPMARRLLLPTARTFRELLAFGKKPEGTKKEDKRDGRQKWIQTTFQQLCDANPPKDLWDVIFQWAVVLLDKGVDDVRHMMATMARHNAGRPDMEPDAATINGLVAAAARRGDVLLAERFVRLGADLGIAADGQTHVQQLDYRVTAGDLSGAHASFLALGDSSQDEAMGGQDEVDEAERAVNRYVRALTDKTTSVTQLRDVVDAVERRQIALEPTTVVALCMAFLRLDRQYDVIDVLSVHALQYSADDRAHVRDALVAYATNVATTSTARAWDAYSLLRQYFAETPSACRVRLMDAFFRRRRPDMAAMVFGHMRSATDPALRPTADMYVRCLEGLAACAGAGVGAGWGSGGGSAYSAAENADTTAPSLHMVHNMLKMDALVQPDTRLLNALMLAYAAAGSADDRARALDFWHDISRSAEGPSYASLVAVFYVCEGLPFGDAHARRIWARLMRMEIDVPPAVYDAYCGALAGQGHVDDVQRLIRGMVRSAGYGPTATTLAIAHNALPGQVLQHDFAQWAAQQYADLWQQTTQLGCRTTVDGLRRYNVTRELRA</sequence>
<dbReference type="PANTHER" id="PTHR10183">
    <property type="entry name" value="CALPAIN"/>
    <property type="match status" value="1"/>
</dbReference>
<feature type="region of interest" description="Disordered" evidence="7">
    <location>
        <begin position="35"/>
        <end position="61"/>
    </location>
</feature>
<dbReference type="Pfam" id="PF00648">
    <property type="entry name" value="Peptidase_C2"/>
    <property type="match status" value="1"/>
</dbReference>
<keyword evidence="10" id="KW-1185">Reference proteome</keyword>
<evidence type="ECO:0000256" key="3">
    <source>
        <dbReference type="ARBA" id="ARBA00022801"/>
    </source>
</evidence>